<dbReference type="Proteomes" id="UP000239471">
    <property type="component" value="Unassembled WGS sequence"/>
</dbReference>
<protein>
    <recommendedName>
        <fullName evidence="3">STAS domain-containing protein</fullName>
    </recommendedName>
</protein>
<dbReference type="OrthoDB" id="2867965at2"/>
<name>A0A2T0BHQ9_9CLOT</name>
<dbReference type="EMBL" id="PVXQ01000007">
    <property type="protein sequence ID" value="PRR83419.1"/>
    <property type="molecule type" value="Genomic_DNA"/>
</dbReference>
<gene>
    <name evidence="1" type="ORF">CLVI_09670</name>
</gene>
<organism evidence="1 2">
    <name type="scientific">Clostridium vincentii</name>
    <dbReference type="NCBI Taxonomy" id="52704"/>
    <lineage>
        <taxon>Bacteria</taxon>
        <taxon>Bacillati</taxon>
        <taxon>Bacillota</taxon>
        <taxon>Clostridia</taxon>
        <taxon>Eubacteriales</taxon>
        <taxon>Clostridiaceae</taxon>
        <taxon>Clostridium</taxon>
    </lineage>
</organism>
<sequence length="122" mass="13752">MTTTTEKKYELILDKAKKILFAKAFGSFGPNDANAFVQEYLTILKPVNATEYELLFDCKDLKVTGKDLKTGTDMTALLAACIDQYKKDGFKKVIFTCDKNIVIKMQLSRLAKKADLPNFEVI</sequence>
<proteinExistence type="predicted"/>
<keyword evidence="2" id="KW-1185">Reference proteome</keyword>
<dbReference type="RefSeq" id="WP_106058993.1">
    <property type="nucleotide sequence ID" value="NZ_PVXQ01000007.1"/>
</dbReference>
<evidence type="ECO:0000313" key="1">
    <source>
        <dbReference type="EMBL" id="PRR83419.1"/>
    </source>
</evidence>
<evidence type="ECO:0000313" key="2">
    <source>
        <dbReference type="Proteomes" id="UP000239471"/>
    </source>
</evidence>
<comment type="caution">
    <text evidence="1">The sequence shown here is derived from an EMBL/GenBank/DDBJ whole genome shotgun (WGS) entry which is preliminary data.</text>
</comment>
<dbReference type="AlphaFoldDB" id="A0A2T0BHQ9"/>
<accession>A0A2T0BHQ9</accession>
<evidence type="ECO:0008006" key="3">
    <source>
        <dbReference type="Google" id="ProtNLM"/>
    </source>
</evidence>
<reference evidence="1 2" key="1">
    <citation type="submission" date="2018-03" db="EMBL/GenBank/DDBJ databases">
        <title>Genome sequence of Clostridium vincentii DSM 10228.</title>
        <authorList>
            <person name="Poehlein A."/>
            <person name="Daniel R."/>
        </authorList>
    </citation>
    <scope>NUCLEOTIDE SEQUENCE [LARGE SCALE GENOMIC DNA]</scope>
    <source>
        <strain evidence="1 2">DSM 10228</strain>
    </source>
</reference>